<feature type="compositionally biased region" description="Basic residues" evidence="2">
    <location>
        <begin position="761"/>
        <end position="772"/>
    </location>
</feature>
<evidence type="ECO:0000256" key="2">
    <source>
        <dbReference type="SAM" id="MobiDB-lite"/>
    </source>
</evidence>
<feature type="compositionally biased region" description="Acidic residues" evidence="2">
    <location>
        <begin position="623"/>
        <end position="633"/>
    </location>
</feature>
<feature type="region of interest" description="Disordered" evidence="2">
    <location>
        <begin position="1"/>
        <end position="29"/>
    </location>
</feature>
<dbReference type="PANTHER" id="PTHR13102:SF0">
    <property type="entry name" value="NUCLEOLAR PROTEIN 9"/>
    <property type="match status" value="1"/>
</dbReference>
<dbReference type="Pfam" id="PF22493">
    <property type="entry name" value="PUF_NOP9"/>
    <property type="match status" value="1"/>
</dbReference>
<evidence type="ECO:0000256" key="1">
    <source>
        <dbReference type="ARBA" id="ARBA00022737"/>
    </source>
</evidence>
<dbReference type="Proteomes" id="UP001374579">
    <property type="component" value="Unassembled WGS sequence"/>
</dbReference>
<feature type="compositionally biased region" description="Basic residues" evidence="2">
    <location>
        <begin position="639"/>
        <end position="655"/>
    </location>
</feature>
<protein>
    <recommendedName>
        <fullName evidence="5">Nucleolar protein 9</fullName>
    </recommendedName>
</protein>
<keyword evidence="4" id="KW-1185">Reference proteome</keyword>
<feature type="compositionally biased region" description="Basic and acidic residues" evidence="2">
    <location>
        <begin position="671"/>
        <end position="681"/>
    </location>
</feature>
<reference evidence="3 4" key="1">
    <citation type="submission" date="2024-02" db="EMBL/GenBank/DDBJ databases">
        <title>Chromosome-scale genome assembly of the rough periwinkle Littorina saxatilis.</title>
        <authorList>
            <person name="De Jode A."/>
            <person name="Faria R."/>
            <person name="Formenti G."/>
            <person name="Sims Y."/>
            <person name="Smith T.P."/>
            <person name="Tracey A."/>
            <person name="Wood J.M.D."/>
            <person name="Zagrodzka Z.B."/>
            <person name="Johannesson K."/>
            <person name="Butlin R.K."/>
            <person name="Leder E.H."/>
        </authorList>
    </citation>
    <scope>NUCLEOTIDE SEQUENCE [LARGE SCALE GENOMIC DNA]</scope>
    <source>
        <strain evidence="3">Snail1</strain>
        <tissue evidence="3">Muscle</tissue>
    </source>
</reference>
<dbReference type="GO" id="GO:0000056">
    <property type="term" value="P:ribosomal small subunit export from nucleus"/>
    <property type="evidence" value="ECO:0007669"/>
    <property type="project" value="TreeGrafter"/>
</dbReference>
<dbReference type="SMART" id="SM00025">
    <property type="entry name" value="Pumilio"/>
    <property type="match status" value="6"/>
</dbReference>
<dbReference type="Gene3D" id="1.25.10.10">
    <property type="entry name" value="Leucine-rich Repeat Variant"/>
    <property type="match status" value="2"/>
</dbReference>
<proteinExistence type="predicted"/>
<evidence type="ECO:0000313" key="4">
    <source>
        <dbReference type="Proteomes" id="UP001374579"/>
    </source>
</evidence>
<comment type="caution">
    <text evidence="3">The sequence shown here is derived from an EMBL/GenBank/DDBJ whole genome shotgun (WGS) entry which is preliminary data.</text>
</comment>
<name>A0AAN9C0D4_9CAEN</name>
<dbReference type="InterPro" id="IPR040000">
    <property type="entry name" value="NOP9"/>
</dbReference>
<feature type="compositionally biased region" description="Basic residues" evidence="2">
    <location>
        <begin position="1"/>
        <end position="11"/>
    </location>
</feature>
<feature type="region of interest" description="Disordered" evidence="2">
    <location>
        <begin position="737"/>
        <end position="772"/>
    </location>
</feature>
<dbReference type="GO" id="GO:0030688">
    <property type="term" value="C:preribosome, small subunit precursor"/>
    <property type="evidence" value="ECO:0007669"/>
    <property type="project" value="TreeGrafter"/>
</dbReference>
<dbReference type="InterPro" id="IPR001313">
    <property type="entry name" value="Pumilio_RNA-bd_rpt"/>
</dbReference>
<dbReference type="GO" id="GO:0003723">
    <property type="term" value="F:RNA binding"/>
    <property type="evidence" value="ECO:0007669"/>
    <property type="project" value="InterPro"/>
</dbReference>
<gene>
    <name evidence="3" type="ORF">V1264_000490</name>
</gene>
<dbReference type="InterPro" id="IPR011989">
    <property type="entry name" value="ARM-like"/>
</dbReference>
<sequence length="772" mass="88013">MEHTSGKRGGRGRGSFDRDQGPKNKKGYLDENTMTYYRRVSDTLSEFQDKNDEEKSIFLNNAFTILTEEVVKVAQNQTVSTIIESLIAVASPSNLRVLFVAAVSDLTVAFLDRFASHVFESLVQKLPLFFNQPTHGAEDDEEDDVSQDVFLESFETVWQFVDSHFETLVTHVYGSHVLRALLEALSGVPVAHELKKSQRSGYGRKGKDQVAPVQKTGLPDEFKPLFDKYTEKLFRTCDYEVHLKDPFFSLLMQAVLMMWQKTESKLCQKHCKKILHRVVQTCASPETDKPQDRIPDVAQDTVGSHLLEVIFKLSCVEILQEVFDTLLQGKLLYYAIHPVANYVLQSFISAVKEKAVMESLFDELCKNMEDILAVGHLGLVTCLAETCQRLRLKQDELIVTLMEAFHCKEPEERQKSLAKLLASLTTYDVFFKLDAETGKPPEGAEEVKLKGPINIHGSLLLQQLLQFQKPKDAALGILAMQPEELQVLCCDPSGSHIVDVYFSASTVLEKNKDIFLKKMKGLLVDTACNRNGSRCLESVWKNLGVKNRTKVAEELAESDRLRSDRFGHFLFYNFSLALFSADRKLWLERQGVESKRKRMMKELLHSAESPEKKRKGGAQDLITQEEEDGEEDSVTTMFMKHKKDNHTKQQAKKQKRSEDECDDDESPPLRTKQEHHITGEKQKKKKKKDKAKALAIELCESEEESESLVKQEKEKAKRKKGKKKAVCVLITQVLESEEDSTIPKRKKSKVKDKKEHAADKKMKKMKKRQTVN</sequence>
<dbReference type="SUPFAM" id="SSF48371">
    <property type="entry name" value="ARM repeat"/>
    <property type="match status" value="2"/>
</dbReference>
<accession>A0AAN9C0D4</accession>
<feature type="region of interest" description="Disordered" evidence="2">
    <location>
        <begin position="604"/>
        <end position="722"/>
    </location>
</feature>
<dbReference type="AlphaFoldDB" id="A0AAN9C0D4"/>
<dbReference type="GO" id="GO:0000447">
    <property type="term" value="P:endonucleolytic cleavage in ITS1 to separate SSU-rRNA from 5.8S rRNA and LSU-rRNA from tricistronic rRNA transcript (SSU-rRNA, 5.8S rRNA, LSU-rRNA)"/>
    <property type="evidence" value="ECO:0007669"/>
    <property type="project" value="TreeGrafter"/>
</dbReference>
<evidence type="ECO:0000313" key="3">
    <source>
        <dbReference type="EMBL" id="KAK7114429.1"/>
    </source>
</evidence>
<keyword evidence="1" id="KW-0677">Repeat</keyword>
<organism evidence="3 4">
    <name type="scientific">Littorina saxatilis</name>
    <dbReference type="NCBI Taxonomy" id="31220"/>
    <lineage>
        <taxon>Eukaryota</taxon>
        <taxon>Metazoa</taxon>
        <taxon>Spiralia</taxon>
        <taxon>Lophotrochozoa</taxon>
        <taxon>Mollusca</taxon>
        <taxon>Gastropoda</taxon>
        <taxon>Caenogastropoda</taxon>
        <taxon>Littorinimorpha</taxon>
        <taxon>Littorinoidea</taxon>
        <taxon>Littorinidae</taxon>
        <taxon>Littorina</taxon>
    </lineage>
</organism>
<dbReference type="GO" id="GO:0000472">
    <property type="term" value="P:endonucleolytic cleavage to generate mature 5'-end of SSU-rRNA from (SSU-rRNA, 5.8S rRNA, LSU-rRNA)"/>
    <property type="evidence" value="ECO:0007669"/>
    <property type="project" value="TreeGrafter"/>
</dbReference>
<dbReference type="GO" id="GO:0005730">
    <property type="term" value="C:nucleolus"/>
    <property type="evidence" value="ECO:0007669"/>
    <property type="project" value="TreeGrafter"/>
</dbReference>
<dbReference type="InterPro" id="IPR016024">
    <property type="entry name" value="ARM-type_fold"/>
</dbReference>
<dbReference type="PANTHER" id="PTHR13102">
    <property type="entry name" value="NUCLEOLAR PROTEIN 9"/>
    <property type="match status" value="1"/>
</dbReference>
<dbReference type="EMBL" id="JBAMIC010000001">
    <property type="protein sequence ID" value="KAK7114429.1"/>
    <property type="molecule type" value="Genomic_DNA"/>
</dbReference>
<dbReference type="GO" id="GO:0000480">
    <property type="term" value="P:endonucleolytic cleavage in 5'-ETS of tricistronic rRNA transcript (SSU-rRNA, 5.8S rRNA, LSU-rRNA)"/>
    <property type="evidence" value="ECO:0007669"/>
    <property type="project" value="TreeGrafter"/>
</dbReference>
<evidence type="ECO:0008006" key="5">
    <source>
        <dbReference type="Google" id="ProtNLM"/>
    </source>
</evidence>
<dbReference type="GO" id="GO:0030686">
    <property type="term" value="C:90S preribosome"/>
    <property type="evidence" value="ECO:0007669"/>
    <property type="project" value="TreeGrafter"/>
</dbReference>